<dbReference type="Gene3D" id="1.10.10.10">
    <property type="entry name" value="Winged helix-like DNA-binding domain superfamily/Winged helix DNA-binding domain"/>
    <property type="match status" value="1"/>
</dbReference>
<evidence type="ECO:0000256" key="4">
    <source>
        <dbReference type="PROSITE-ProRule" id="PRU00169"/>
    </source>
</evidence>
<dbReference type="CDD" id="cd00383">
    <property type="entry name" value="trans_reg_C"/>
    <property type="match status" value="1"/>
</dbReference>
<protein>
    <submittedName>
        <fullName evidence="8">Transcriptional regulatory protein RprY</fullName>
    </submittedName>
</protein>
<keyword evidence="3 5" id="KW-0238">DNA-binding</keyword>
<dbReference type="InterPro" id="IPR039420">
    <property type="entry name" value="WalR-like"/>
</dbReference>
<dbReference type="InterPro" id="IPR001789">
    <property type="entry name" value="Sig_transdc_resp-reg_receiver"/>
</dbReference>
<feature type="modified residue" description="4-aspartylphosphate" evidence="4">
    <location>
        <position position="56"/>
    </location>
</feature>
<feature type="domain" description="Response regulatory" evidence="6">
    <location>
        <begin position="7"/>
        <end position="121"/>
    </location>
</feature>
<feature type="domain" description="OmpR/PhoB-type" evidence="7">
    <location>
        <begin position="136"/>
        <end position="233"/>
    </location>
</feature>
<name>A0ABQ1QSZ2_9FLAO</name>
<dbReference type="InterPro" id="IPR036388">
    <property type="entry name" value="WH-like_DNA-bd_sf"/>
</dbReference>
<dbReference type="SMART" id="SM00448">
    <property type="entry name" value="REC"/>
    <property type="match status" value="1"/>
</dbReference>
<dbReference type="SUPFAM" id="SSF46894">
    <property type="entry name" value="C-terminal effector domain of the bipartite response regulators"/>
    <property type="match status" value="1"/>
</dbReference>
<dbReference type="EMBL" id="BMFH01000001">
    <property type="protein sequence ID" value="GGD44422.1"/>
    <property type="molecule type" value="Genomic_DNA"/>
</dbReference>
<dbReference type="PROSITE" id="PS51755">
    <property type="entry name" value="OMPR_PHOB"/>
    <property type="match status" value="1"/>
</dbReference>
<gene>
    <name evidence="8" type="primary">rprY</name>
    <name evidence="8" type="ORF">GCM10011361_09250</name>
</gene>
<evidence type="ECO:0000256" key="5">
    <source>
        <dbReference type="PROSITE-ProRule" id="PRU01091"/>
    </source>
</evidence>
<dbReference type="Pfam" id="PF00486">
    <property type="entry name" value="Trans_reg_C"/>
    <property type="match status" value="1"/>
</dbReference>
<evidence type="ECO:0000256" key="2">
    <source>
        <dbReference type="ARBA" id="ARBA00023012"/>
    </source>
</evidence>
<evidence type="ECO:0000313" key="8">
    <source>
        <dbReference type="EMBL" id="GGD44422.1"/>
    </source>
</evidence>
<dbReference type="InterPro" id="IPR001867">
    <property type="entry name" value="OmpR/PhoB-type_DNA-bd"/>
</dbReference>
<reference evidence="9" key="1">
    <citation type="journal article" date="2019" name="Int. J. Syst. Evol. Microbiol.">
        <title>The Global Catalogue of Microorganisms (GCM) 10K type strain sequencing project: providing services to taxonomists for standard genome sequencing and annotation.</title>
        <authorList>
            <consortium name="The Broad Institute Genomics Platform"/>
            <consortium name="The Broad Institute Genome Sequencing Center for Infectious Disease"/>
            <person name="Wu L."/>
            <person name="Ma J."/>
        </authorList>
    </citation>
    <scope>NUCLEOTIDE SEQUENCE [LARGE SCALE GENOMIC DNA]</scope>
    <source>
        <strain evidence="9">CGMCC 1.12606</strain>
    </source>
</reference>
<dbReference type="Gene3D" id="3.40.50.2300">
    <property type="match status" value="1"/>
</dbReference>
<comment type="caution">
    <text evidence="8">The sequence shown here is derived from an EMBL/GenBank/DDBJ whole genome shotgun (WGS) entry which is preliminary data.</text>
</comment>
<keyword evidence="9" id="KW-1185">Reference proteome</keyword>
<dbReference type="InterPro" id="IPR016032">
    <property type="entry name" value="Sig_transdc_resp-reg_C-effctor"/>
</dbReference>
<evidence type="ECO:0000259" key="7">
    <source>
        <dbReference type="PROSITE" id="PS51755"/>
    </source>
</evidence>
<accession>A0ABQ1QSZ2</accession>
<dbReference type="PANTHER" id="PTHR48111">
    <property type="entry name" value="REGULATOR OF RPOS"/>
    <property type="match status" value="1"/>
</dbReference>
<feature type="DNA-binding region" description="OmpR/PhoB-type" evidence="5">
    <location>
        <begin position="136"/>
        <end position="233"/>
    </location>
</feature>
<dbReference type="PROSITE" id="PS50110">
    <property type="entry name" value="RESPONSE_REGULATORY"/>
    <property type="match status" value="1"/>
</dbReference>
<dbReference type="CDD" id="cd17574">
    <property type="entry name" value="REC_OmpR"/>
    <property type="match status" value="1"/>
</dbReference>
<organism evidence="8 9">
    <name type="scientific">Muriicola marianensis</name>
    <dbReference type="NCBI Taxonomy" id="1324801"/>
    <lineage>
        <taxon>Bacteria</taxon>
        <taxon>Pseudomonadati</taxon>
        <taxon>Bacteroidota</taxon>
        <taxon>Flavobacteriia</taxon>
        <taxon>Flavobacteriales</taxon>
        <taxon>Flavobacteriaceae</taxon>
        <taxon>Muriicola</taxon>
    </lineage>
</organism>
<dbReference type="RefSeq" id="WP_188369517.1">
    <property type="nucleotide sequence ID" value="NZ_BMFH01000001.1"/>
</dbReference>
<keyword evidence="1 4" id="KW-0597">Phosphoprotein</keyword>
<dbReference type="PANTHER" id="PTHR48111:SF40">
    <property type="entry name" value="PHOSPHATE REGULON TRANSCRIPTIONAL REGULATORY PROTEIN PHOB"/>
    <property type="match status" value="1"/>
</dbReference>
<evidence type="ECO:0000256" key="1">
    <source>
        <dbReference type="ARBA" id="ARBA00022553"/>
    </source>
</evidence>
<evidence type="ECO:0000313" key="9">
    <source>
        <dbReference type="Proteomes" id="UP000625780"/>
    </source>
</evidence>
<evidence type="ECO:0000256" key="3">
    <source>
        <dbReference type="ARBA" id="ARBA00023125"/>
    </source>
</evidence>
<proteinExistence type="predicted"/>
<dbReference type="Proteomes" id="UP000625780">
    <property type="component" value="Unassembled WGS sequence"/>
</dbReference>
<evidence type="ECO:0000259" key="6">
    <source>
        <dbReference type="PROSITE" id="PS50110"/>
    </source>
</evidence>
<dbReference type="SMART" id="SM00862">
    <property type="entry name" value="Trans_reg_C"/>
    <property type="match status" value="1"/>
</dbReference>
<keyword evidence="2" id="KW-0902">Two-component regulatory system</keyword>
<sequence>MADKLPRILLVEDDTSLGYLLTEYLQLKGFYVFWASDGKKALAKLNEDVYDLAILDIMMPEMDGFSLARNIKSQYPDLPFIFLTAKSLKVDVLKGFSLGAVDYLKKPIDEEELVVRIEALLSHIKGGEPDQEEISNEVRRLGKYTFNPLNQELHFDEEVIHLTSRENELLTFLSSRINRLAAHRDILMALWGSHDYFKQKSLNVFITHLRKYLEKDEDIRIENVHGQGFILRIRQSDT</sequence>
<dbReference type="Pfam" id="PF00072">
    <property type="entry name" value="Response_reg"/>
    <property type="match status" value="1"/>
</dbReference>
<dbReference type="InterPro" id="IPR011006">
    <property type="entry name" value="CheY-like_superfamily"/>
</dbReference>
<dbReference type="SUPFAM" id="SSF52172">
    <property type="entry name" value="CheY-like"/>
    <property type="match status" value="1"/>
</dbReference>